<feature type="domain" description="RRM" evidence="4">
    <location>
        <begin position="102"/>
        <end position="183"/>
    </location>
</feature>
<dbReference type="SUPFAM" id="SSF54928">
    <property type="entry name" value="RNA-binding domain, RBD"/>
    <property type="match status" value="1"/>
</dbReference>
<sequence>MTLLLCNLQRHSLLIKGVDEPRANAHSPKRTIFPIYGSHFSLARTHQRILDLQYPAESTQQATGTSPKAVLVSLQRLYFLFRNLHHQPSKPPTMTDTTRWKATVHVRGLAPAVTTATLHDAFIPFGEISDISLPKNEKPDSTDPHRGFAYVEYEDEEDAKEAIDNMDQSELFGRVIRVSAAKIPKSAKEGLGSRTAVWEQEGWLAENAVSEEDRLAATAPDDPMQGLEGLDVAGPRPQ</sequence>
<dbReference type="CDD" id="cd12347">
    <property type="entry name" value="RRM_PPIE"/>
    <property type="match status" value="1"/>
</dbReference>
<evidence type="ECO:0000313" key="6">
    <source>
        <dbReference type="Proteomes" id="UP000433876"/>
    </source>
</evidence>
<dbReference type="VEuPathDB" id="FungiDB:SMAC_06729"/>
<dbReference type="Gene3D" id="3.30.70.330">
    <property type="match status" value="1"/>
</dbReference>
<proteinExistence type="predicted"/>
<name>A0A8S8ZQ38_SORMA</name>
<dbReference type="GO" id="GO:0003723">
    <property type="term" value="F:RNA binding"/>
    <property type="evidence" value="ECO:0007669"/>
    <property type="project" value="UniProtKB-UniRule"/>
</dbReference>
<keyword evidence="1 2" id="KW-0694">RNA-binding</keyword>
<protein>
    <recommendedName>
        <fullName evidence="4">RRM domain-containing protein</fullName>
    </recommendedName>
</protein>
<dbReference type="AlphaFoldDB" id="A0A8S8ZQ38"/>
<dbReference type="PROSITE" id="PS50102">
    <property type="entry name" value="RRM"/>
    <property type="match status" value="1"/>
</dbReference>
<evidence type="ECO:0000256" key="1">
    <source>
        <dbReference type="ARBA" id="ARBA00022884"/>
    </source>
</evidence>
<accession>A0A8S8ZQ38</accession>
<dbReference type="InterPro" id="IPR035979">
    <property type="entry name" value="RBD_domain_sf"/>
</dbReference>
<dbReference type="SMART" id="SM00360">
    <property type="entry name" value="RRM"/>
    <property type="match status" value="1"/>
</dbReference>
<dbReference type="EMBL" id="NMPR01000074">
    <property type="protein sequence ID" value="KAA8631548.1"/>
    <property type="molecule type" value="Genomic_DNA"/>
</dbReference>
<comment type="caution">
    <text evidence="5">The sequence shown here is derived from an EMBL/GenBank/DDBJ whole genome shotgun (WGS) entry which is preliminary data.</text>
</comment>
<evidence type="ECO:0000313" key="5">
    <source>
        <dbReference type="EMBL" id="KAA8631548.1"/>
    </source>
</evidence>
<dbReference type="InterPro" id="IPR034168">
    <property type="entry name" value="PPIE_RRM"/>
</dbReference>
<dbReference type="PANTHER" id="PTHR48037:SF1">
    <property type="entry name" value="RRM DOMAIN-CONTAINING PROTEIN"/>
    <property type="match status" value="1"/>
</dbReference>
<evidence type="ECO:0000256" key="3">
    <source>
        <dbReference type="SAM" id="MobiDB-lite"/>
    </source>
</evidence>
<evidence type="ECO:0000256" key="2">
    <source>
        <dbReference type="PROSITE-ProRule" id="PRU00176"/>
    </source>
</evidence>
<dbReference type="PANTHER" id="PTHR48037">
    <property type="entry name" value="ATPASE E1"/>
    <property type="match status" value="1"/>
</dbReference>
<dbReference type="InterPro" id="IPR012677">
    <property type="entry name" value="Nucleotide-bd_a/b_plait_sf"/>
</dbReference>
<feature type="region of interest" description="Disordered" evidence="3">
    <location>
        <begin position="217"/>
        <end position="238"/>
    </location>
</feature>
<dbReference type="Proteomes" id="UP000433876">
    <property type="component" value="Unassembled WGS sequence"/>
</dbReference>
<dbReference type="InterPro" id="IPR000504">
    <property type="entry name" value="RRM_dom"/>
</dbReference>
<organism evidence="5 6">
    <name type="scientific">Sordaria macrospora</name>
    <dbReference type="NCBI Taxonomy" id="5147"/>
    <lineage>
        <taxon>Eukaryota</taxon>
        <taxon>Fungi</taxon>
        <taxon>Dikarya</taxon>
        <taxon>Ascomycota</taxon>
        <taxon>Pezizomycotina</taxon>
        <taxon>Sordariomycetes</taxon>
        <taxon>Sordariomycetidae</taxon>
        <taxon>Sordariales</taxon>
        <taxon>Sordariaceae</taxon>
        <taxon>Sordaria</taxon>
    </lineage>
</organism>
<dbReference type="Pfam" id="PF00076">
    <property type="entry name" value="RRM_1"/>
    <property type="match status" value="1"/>
</dbReference>
<gene>
    <name evidence="5" type="ORF">SMACR_06729</name>
</gene>
<evidence type="ECO:0000259" key="4">
    <source>
        <dbReference type="PROSITE" id="PS50102"/>
    </source>
</evidence>
<reference evidence="5 6" key="1">
    <citation type="submission" date="2017-07" db="EMBL/GenBank/DDBJ databases">
        <title>Genome sequence of the Sordaria macrospora wild type strain R19027.</title>
        <authorList>
            <person name="Nowrousian M."/>
            <person name="Teichert I."/>
            <person name="Kueck U."/>
        </authorList>
    </citation>
    <scope>NUCLEOTIDE SEQUENCE [LARGE SCALE GENOMIC DNA]</scope>
    <source>
        <strain evidence="5 6">R19027</strain>
        <tissue evidence="5">Mycelium</tissue>
    </source>
</reference>